<dbReference type="Proteomes" id="UP001312865">
    <property type="component" value="Unassembled WGS sequence"/>
</dbReference>
<name>A0ABU8HJK3_9BACI</name>
<reference evidence="2 3" key="1">
    <citation type="journal article" date="2018" name="J. Microbiol.">
        <title>Bacillus spongiae sp. nov., isolated from sponge of Jeju Island.</title>
        <authorList>
            <person name="Lee G.E."/>
            <person name="Im W.T."/>
            <person name="Park J.S."/>
        </authorList>
    </citation>
    <scope>NUCLEOTIDE SEQUENCE [LARGE SCALE GENOMIC DNA]</scope>
    <source>
        <strain evidence="2 3">135PIL107-10</strain>
    </source>
</reference>
<evidence type="ECO:0000313" key="3">
    <source>
        <dbReference type="Proteomes" id="UP001312865"/>
    </source>
</evidence>
<feature type="compositionally biased region" description="Basic and acidic residues" evidence="1">
    <location>
        <begin position="74"/>
        <end position="124"/>
    </location>
</feature>
<accession>A0ABU8HJK3</accession>
<dbReference type="EMBL" id="JBBAXC010000026">
    <property type="protein sequence ID" value="MEI5909440.1"/>
    <property type="molecule type" value="Genomic_DNA"/>
</dbReference>
<comment type="caution">
    <text evidence="2">The sequence shown here is derived from an EMBL/GenBank/DDBJ whole genome shotgun (WGS) entry which is preliminary data.</text>
</comment>
<proteinExistence type="predicted"/>
<feature type="region of interest" description="Disordered" evidence="1">
    <location>
        <begin position="74"/>
        <end position="148"/>
    </location>
</feature>
<protein>
    <submittedName>
        <fullName evidence="2">Uncharacterized protein</fullName>
    </submittedName>
</protein>
<dbReference type="RefSeq" id="WP_336588884.1">
    <property type="nucleotide sequence ID" value="NZ_JBBAXC010000026.1"/>
</dbReference>
<evidence type="ECO:0000256" key="1">
    <source>
        <dbReference type="SAM" id="MobiDB-lite"/>
    </source>
</evidence>
<gene>
    <name evidence="2" type="ORF">WAK64_20640</name>
</gene>
<organism evidence="2 3">
    <name type="scientific">Bacillus spongiae</name>
    <dbReference type="NCBI Taxonomy" id="2683610"/>
    <lineage>
        <taxon>Bacteria</taxon>
        <taxon>Bacillati</taxon>
        <taxon>Bacillota</taxon>
        <taxon>Bacilli</taxon>
        <taxon>Bacillales</taxon>
        <taxon>Bacillaceae</taxon>
        <taxon>Bacillus</taxon>
    </lineage>
</organism>
<keyword evidence="3" id="KW-1185">Reference proteome</keyword>
<evidence type="ECO:0000313" key="2">
    <source>
        <dbReference type="EMBL" id="MEI5909440.1"/>
    </source>
</evidence>
<sequence>MYRPTVRYSDEFRDYVNQLFQSTTLDRNQIIRGALFAAAHSKEFHSLLKPYLKDDVLPPSPTWSIDDDRLWREQSANKREGGKDVNHDDSRGKGENEKAAGAVGERKRRDVSKEKDVHEFRRQPQNEGPTRAIRSRSKNSGGITIKIG</sequence>